<keyword evidence="2" id="KW-1185">Reference proteome</keyword>
<proteinExistence type="predicted"/>
<protein>
    <submittedName>
        <fullName evidence="1">Uncharacterized protein</fullName>
    </submittedName>
</protein>
<organism evidence="1 2">
    <name type="scientific">Anisakis simplex</name>
    <name type="common">Herring worm</name>
    <dbReference type="NCBI Taxonomy" id="6269"/>
    <lineage>
        <taxon>Eukaryota</taxon>
        <taxon>Metazoa</taxon>
        <taxon>Ecdysozoa</taxon>
        <taxon>Nematoda</taxon>
        <taxon>Chromadorea</taxon>
        <taxon>Rhabditida</taxon>
        <taxon>Spirurina</taxon>
        <taxon>Ascaridomorpha</taxon>
        <taxon>Ascaridoidea</taxon>
        <taxon>Anisakidae</taxon>
        <taxon>Anisakis</taxon>
        <taxon>Anisakis simplex complex</taxon>
    </lineage>
</organism>
<evidence type="ECO:0000313" key="1">
    <source>
        <dbReference type="EMBL" id="VDK39236.1"/>
    </source>
</evidence>
<accession>A0A3P6PHD2</accession>
<dbReference type="AlphaFoldDB" id="A0A3P6PHD2"/>
<evidence type="ECO:0000313" key="2">
    <source>
        <dbReference type="Proteomes" id="UP000267096"/>
    </source>
</evidence>
<dbReference type="EMBL" id="UYRR01028693">
    <property type="protein sequence ID" value="VDK39236.1"/>
    <property type="molecule type" value="Genomic_DNA"/>
</dbReference>
<reference evidence="1 2" key="1">
    <citation type="submission" date="2018-11" db="EMBL/GenBank/DDBJ databases">
        <authorList>
            <consortium name="Pathogen Informatics"/>
        </authorList>
    </citation>
    <scope>NUCLEOTIDE SEQUENCE [LARGE SCALE GENOMIC DNA]</scope>
</reference>
<dbReference type="Proteomes" id="UP000267096">
    <property type="component" value="Unassembled WGS sequence"/>
</dbReference>
<feature type="non-terminal residue" evidence="1">
    <location>
        <position position="95"/>
    </location>
</feature>
<name>A0A3P6PHD2_ANISI</name>
<dbReference type="OrthoDB" id="5600252at2759"/>
<sequence length="95" mass="10725">MPLGEERSAALAARDEFGRCDYSDHLMLLRAFNAYSRTTQGARQLQRQLLVELRRLRMLPPNCNAFENADLNRYSSSWPMVQAAIVAGCYPGVGF</sequence>
<gene>
    <name evidence="1" type="ORF">ASIM_LOCUS9421</name>
</gene>